<evidence type="ECO:0000313" key="3">
    <source>
        <dbReference type="EMBL" id="UZJ23574.1"/>
    </source>
</evidence>
<dbReference type="Gene3D" id="3.40.50.2300">
    <property type="match status" value="1"/>
</dbReference>
<reference evidence="3" key="1">
    <citation type="submission" date="2022-10" db="EMBL/GenBank/DDBJ databases">
        <title>Rhodococcus sp.75.</title>
        <authorList>
            <person name="Sun M."/>
        </authorList>
    </citation>
    <scope>NUCLEOTIDE SEQUENCE</scope>
    <source>
        <strain evidence="3">75</strain>
    </source>
</reference>
<feature type="domain" description="Response regulatory" evidence="2">
    <location>
        <begin position="12"/>
        <end position="131"/>
    </location>
</feature>
<evidence type="ECO:0000259" key="2">
    <source>
        <dbReference type="PROSITE" id="PS50110"/>
    </source>
</evidence>
<dbReference type="EMBL" id="CP110615">
    <property type="protein sequence ID" value="UZJ23574.1"/>
    <property type="molecule type" value="Genomic_DNA"/>
</dbReference>
<dbReference type="Proteomes" id="UP001164965">
    <property type="component" value="Chromosome"/>
</dbReference>
<dbReference type="RefSeq" id="WP_265381681.1">
    <property type="nucleotide sequence ID" value="NZ_CP110615.1"/>
</dbReference>
<keyword evidence="1" id="KW-0597">Phosphoprotein</keyword>
<dbReference type="InterPro" id="IPR011006">
    <property type="entry name" value="CheY-like_superfamily"/>
</dbReference>
<organism evidence="3 4">
    <name type="scientific">Rhodococcus antarcticus</name>
    <dbReference type="NCBI Taxonomy" id="2987751"/>
    <lineage>
        <taxon>Bacteria</taxon>
        <taxon>Bacillati</taxon>
        <taxon>Actinomycetota</taxon>
        <taxon>Actinomycetes</taxon>
        <taxon>Mycobacteriales</taxon>
        <taxon>Nocardiaceae</taxon>
        <taxon>Rhodococcus</taxon>
    </lineage>
</organism>
<name>A0ABY6NW13_9NOCA</name>
<evidence type="ECO:0000313" key="4">
    <source>
        <dbReference type="Proteomes" id="UP001164965"/>
    </source>
</evidence>
<accession>A0ABY6NW13</accession>
<dbReference type="SUPFAM" id="SSF52172">
    <property type="entry name" value="CheY-like"/>
    <property type="match status" value="1"/>
</dbReference>
<proteinExistence type="predicted"/>
<sequence>MSAPARPAPASTVLVFSHLPAVRELITGAVGRRPAADLGRVTWIEAGTIAEVLGHLDAGGVDLAVLDGEAQPTGGMGLCRQVKNEITDCPPVVVVVRRADDRWLATWSQADAVLVHPLDPLAAAETVAQVLRARLVGSALPTVRG</sequence>
<dbReference type="PROSITE" id="PS50110">
    <property type="entry name" value="RESPONSE_REGULATORY"/>
    <property type="match status" value="1"/>
</dbReference>
<evidence type="ECO:0000256" key="1">
    <source>
        <dbReference type="PROSITE-ProRule" id="PRU00169"/>
    </source>
</evidence>
<feature type="modified residue" description="4-aspartylphosphate" evidence="1">
    <location>
        <position position="67"/>
    </location>
</feature>
<protein>
    <recommendedName>
        <fullName evidence="2">Response regulatory domain-containing protein</fullName>
    </recommendedName>
</protein>
<dbReference type="InterPro" id="IPR001789">
    <property type="entry name" value="Sig_transdc_resp-reg_receiver"/>
</dbReference>
<gene>
    <name evidence="3" type="ORF">RHODO2019_10090</name>
</gene>
<keyword evidence="4" id="KW-1185">Reference proteome</keyword>